<gene>
    <name evidence="4" type="primary">LOC104219616</name>
</gene>
<proteinExistence type="predicted"/>
<dbReference type="InterPro" id="IPR019446">
    <property type="entry name" value="BMT5-like"/>
</dbReference>
<dbReference type="SUPFAM" id="SSF53335">
    <property type="entry name" value="S-adenosyl-L-methionine-dependent methyltransferases"/>
    <property type="match status" value="1"/>
</dbReference>
<reference evidence="3" key="1">
    <citation type="journal article" date="2013" name="Genome Biol.">
        <title>Reference genomes and transcriptomes of Nicotiana sylvestris and Nicotiana tomentosiformis.</title>
        <authorList>
            <person name="Sierro N."/>
            <person name="Battey J.N."/>
            <person name="Ouadi S."/>
            <person name="Bovet L."/>
            <person name="Goepfert S."/>
            <person name="Bakaher N."/>
            <person name="Peitsch M.C."/>
            <person name="Ivanov N.V."/>
        </authorList>
    </citation>
    <scope>NUCLEOTIDE SEQUENCE [LARGE SCALE GENOMIC DNA]</scope>
</reference>
<protein>
    <submittedName>
        <fullName evidence="4">Uncharacterized protein At4g26485-like</fullName>
    </submittedName>
</protein>
<dbReference type="FunFam" id="3.40.50.150:FF:000440">
    <property type="entry name" value="Os09g0479300 protein"/>
    <property type="match status" value="1"/>
</dbReference>
<dbReference type="KEGG" id="nsy:104219616"/>
<reference evidence="4" key="2">
    <citation type="submission" date="2025-08" db="UniProtKB">
        <authorList>
            <consortium name="RefSeq"/>
        </authorList>
    </citation>
    <scope>IDENTIFICATION</scope>
    <source>
        <tissue evidence="4">Leaf</tissue>
    </source>
</reference>
<organism evidence="3 4">
    <name type="scientific">Nicotiana sylvestris</name>
    <name type="common">Wood tobacco</name>
    <name type="synonym">South American tobacco</name>
    <dbReference type="NCBI Taxonomy" id="4096"/>
    <lineage>
        <taxon>Eukaryota</taxon>
        <taxon>Viridiplantae</taxon>
        <taxon>Streptophyta</taxon>
        <taxon>Embryophyta</taxon>
        <taxon>Tracheophyta</taxon>
        <taxon>Spermatophyta</taxon>
        <taxon>Magnoliopsida</taxon>
        <taxon>eudicotyledons</taxon>
        <taxon>Gunneridae</taxon>
        <taxon>Pentapetalae</taxon>
        <taxon>asterids</taxon>
        <taxon>lamiids</taxon>
        <taxon>Solanales</taxon>
        <taxon>Solanaceae</taxon>
        <taxon>Nicotianoideae</taxon>
        <taxon>Nicotianeae</taxon>
        <taxon>Nicotiana</taxon>
    </lineage>
</organism>
<evidence type="ECO:0000259" key="2">
    <source>
        <dbReference type="Pfam" id="PF10354"/>
    </source>
</evidence>
<dbReference type="PANTHER" id="PTHR11538">
    <property type="entry name" value="PHENYLALANYL-TRNA SYNTHETASE"/>
    <property type="match status" value="1"/>
</dbReference>
<dbReference type="OrthoDB" id="273345at2759"/>
<dbReference type="PANTHER" id="PTHR11538:SF26">
    <property type="entry name" value="FERREDOXIN-FOLD ANTICODON-BINDING DOMAIN-CONTAINING PROTEIN 1"/>
    <property type="match status" value="1"/>
</dbReference>
<dbReference type="GeneID" id="104219616"/>
<dbReference type="STRING" id="4096.A0A1U7VKU3"/>
<dbReference type="GO" id="GO:0070475">
    <property type="term" value="P:rRNA base methylation"/>
    <property type="evidence" value="ECO:0007669"/>
    <property type="project" value="InterPro"/>
</dbReference>
<dbReference type="Pfam" id="PF10354">
    <property type="entry name" value="BMT5-like"/>
    <property type="match status" value="1"/>
</dbReference>
<feature type="region of interest" description="Disordered" evidence="1">
    <location>
        <begin position="1"/>
        <end position="24"/>
    </location>
</feature>
<name>A0A1U7VKU3_NICSY</name>
<dbReference type="GO" id="GO:0070042">
    <property type="term" value="F:rRNA (uridine-N3-)-methyltransferase activity"/>
    <property type="evidence" value="ECO:0007669"/>
    <property type="project" value="InterPro"/>
</dbReference>
<feature type="region of interest" description="Disordered" evidence="1">
    <location>
        <begin position="232"/>
        <end position="251"/>
    </location>
</feature>
<evidence type="ECO:0000313" key="4">
    <source>
        <dbReference type="RefSeq" id="XP_009768612.1"/>
    </source>
</evidence>
<keyword evidence="3" id="KW-1185">Reference proteome</keyword>
<evidence type="ECO:0000313" key="3">
    <source>
        <dbReference type="Proteomes" id="UP000189701"/>
    </source>
</evidence>
<dbReference type="InterPro" id="IPR029063">
    <property type="entry name" value="SAM-dependent_MTases_sf"/>
</dbReference>
<dbReference type="Proteomes" id="UP000189701">
    <property type="component" value="Unplaced"/>
</dbReference>
<feature type="compositionally biased region" description="Basic residues" evidence="1">
    <location>
        <begin position="232"/>
        <end position="244"/>
    </location>
</feature>
<dbReference type="RefSeq" id="XP_009768612.1">
    <property type="nucleotide sequence ID" value="XM_009770310.1"/>
</dbReference>
<dbReference type="CDD" id="cd02440">
    <property type="entry name" value="AdoMet_MTases"/>
    <property type="match status" value="1"/>
</dbReference>
<accession>A0A1U7VKU3</accession>
<feature type="domain" description="25S rRNA (uridine-N(3))-methyltransferase BMT5-like" evidence="2">
    <location>
        <begin position="39"/>
        <end position="204"/>
    </location>
</feature>
<dbReference type="AlphaFoldDB" id="A0A1U7VKU3"/>
<dbReference type="eggNOG" id="KOG4174">
    <property type="taxonomic scope" value="Eukaryota"/>
</dbReference>
<evidence type="ECO:0000256" key="1">
    <source>
        <dbReference type="SAM" id="MobiDB-lite"/>
    </source>
</evidence>
<dbReference type="GO" id="GO:0005737">
    <property type="term" value="C:cytoplasm"/>
    <property type="evidence" value="ECO:0007669"/>
    <property type="project" value="TreeGrafter"/>
</dbReference>
<sequence>MNCASMADQVADDPRVISDEEQEEEEKRIQHYSSFYEILLVGEGDFSFSLCLALAFGSASNIVASSLQSYDEVIKMYKNGKSNLEKLKSLGGTVLHGVDATKMQLHLDLANRKFDRVIFNFPHAGFHGSESSNRLIHLHRNLVVKFFGSARKRLRPDGEVHVTHKTTHPFCCWDLAGLASVHSLTCIESANFNIKNYPGYNNKRGGGNKCDESFPLGECCTFKFIFDPSHKNMQRTKQNKRKSSRSSPIYSFQRQLSWTDSSRNSPTYVNDMNGFPCHAGLPERHDPRSECFRIFKEYFSYIQETFGRKDIDVEVEVCQALHRGSLMYSSEDYLEILEKLHFWSWSRISRLQQKLQDLDRRLYELQGMRYYLSIMSVQ</sequence>